<dbReference type="PROSITE" id="PS50995">
    <property type="entry name" value="HTH_MARR_2"/>
    <property type="match status" value="1"/>
</dbReference>
<dbReference type="RefSeq" id="WP_125753278.1">
    <property type="nucleotide sequence ID" value="NZ_JBHTON010000008.1"/>
</dbReference>
<dbReference type="Proteomes" id="UP001597252">
    <property type="component" value="Unassembled WGS sequence"/>
</dbReference>
<evidence type="ECO:0000259" key="1">
    <source>
        <dbReference type="PROSITE" id="PS50995"/>
    </source>
</evidence>
<evidence type="ECO:0000313" key="2">
    <source>
        <dbReference type="EMBL" id="MFD1484388.1"/>
    </source>
</evidence>
<evidence type="ECO:0000313" key="3">
    <source>
        <dbReference type="Proteomes" id="UP001597252"/>
    </source>
</evidence>
<protein>
    <submittedName>
        <fullName evidence="2">MarR family winged helix-turn-helix transcriptional regulator</fullName>
    </submittedName>
</protein>
<keyword evidence="3" id="KW-1185">Reference proteome</keyword>
<name>A0ABW4E5Y7_9LACO</name>
<dbReference type="SMART" id="SM00347">
    <property type="entry name" value="HTH_MARR"/>
    <property type="match status" value="1"/>
</dbReference>
<dbReference type="SUPFAM" id="SSF46785">
    <property type="entry name" value="Winged helix' DNA-binding domain"/>
    <property type="match status" value="1"/>
</dbReference>
<dbReference type="InterPro" id="IPR039422">
    <property type="entry name" value="MarR/SlyA-like"/>
</dbReference>
<dbReference type="Pfam" id="PF12802">
    <property type="entry name" value="MarR_2"/>
    <property type="match status" value="1"/>
</dbReference>
<dbReference type="Gene3D" id="1.10.10.10">
    <property type="entry name" value="Winged helix-like DNA-binding domain superfamily/Winged helix DNA-binding domain"/>
    <property type="match status" value="1"/>
</dbReference>
<reference evidence="3" key="1">
    <citation type="journal article" date="2019" name="Int. J. Syst. Evol. Microbiol.">
        <title>The Global Catalogue of Microorganisms (GCM) 10K type strain sequencing project: providing services to taxonomists for standard genome sequencing and annotation.</title>
        <authorList>
            <consortium name="The Broad Institute Genomics Platform"/>
            <consortium name="The Broad Institute Genome Sequencing Center for Infectious Disease"/>
            <person name="Wu L."/>
            <person name="Ma J."/>
        </authorList>
    </citation>
    <scope>NUCLEOTIDE SEQUENCE [LARGE SCALE GENOMIC DNA]</scope>
    <source>
        <strain evidence="3">CCM 8903</strain>
    </source>
</reference>
<gene>
    <name evidence="2" type="ORF">ACFQ5J_03970</name>
</gene>
<accession>A0ABW4E5Y7</accession>
<dbReference type="PANTHER" id="PTHR33164:SF102">
    <property type="entry name" value="TRANSCRIPTIONAL REGULATORY PROTEIN"/>
    <property type="match status" value="1"/>
</dbReference>
<organism evidence="2 3">
    <name type="scientific">Lacticaseibacillus baoqingensis</name>
    <dbReference type="NCBI Taxonomy" id="2486013"/>
    <lineage>
        <taxon>Bacteria</taxon>
        <taxon>Bacillati</taxon>
        <taxon>Bacillota</taxon>
        <taxon>Bacilli</taxon>
        <taxon>Lactobacillales</taxon>
        <taxon>Lactobacillaceae</taxon>
        <taxon>Lacticaseibacillus</taxon>
    </lineage>
</organism>
<sequence length="140" mass="15260">MADKTMRASLTFQQFIRLLPPTAAARPLPELNLLFWLANHEQAPTPSGLAAQWQVSRAAITKTLTPLVAAGLVSKQRDAADLRSFTIHLTAAGRAVVDNCAEAYLKPLTTLRAGLGKKRFRKLEKLLMAANACLSPKEPQ</sequence>
<dbReference type="PANTHER" id="PTHR33164">
    <property type="entry name" value="TRANSCRIPTIONAL REGULATOR, MARR FAMILY"/>
    <property type="match status" value="1"/>
</dbReference>
<feature type="domain" description="HTH marR-type" evidence="1">
    <location>
        <begin position="1"/>
        <end position="132"/>
    </location>
</feature>
<dbReference type="EMBL" id="JBHTON010000008">
    <property type="protein sequence ID" value="MFD1484388.1"/>
    <property type="molecule type" value="Genomic_DNA"/>
</dbReference>
<comment type="caution">
    <text evidence="2">The sequence shown here is derived from an EMBL/GenBank/DDBJ whole genome shotgun (WGS) entry which is preliminary data.</text>
</comment>
<dbReference type="InterPro" id="IPR036390">
    <property type="entry name" value="WH_DNA-bd_sf"/>
</dbReference>
<dbReference type="InterPro" id="IPR000835">
    <property type="entry name" value="HTH_MarR-typ"/>
</dbReference>
<proteinExistence type="predicted"/>
<dbReference type="InterPro" id="IPR036388">
    <property type="entry name" value="WH-like_DNA-bd_sf"/>
</dbReference>